<dbReference type="EMBL" id="CAJNOU010002399">
    <property type="protein sequence ID" value="CAF1317809.1"/>
    <property type="molecule type" value="Genomic_DNA"/>
</dbReference>
<evidence type="ECO:0000313" key="7">
    <source>
        <dbReference type="EMBL" id="CAF3959266.1"/>
    </source>
</evidence>
<dbReference type="Gene3D" id="3.40.50.300">
    <property type="entry name" value="P-loop containing nucleotide triphosphate hydrolases"/>
    <property type="match status" value="1"/>
</dbReference>
<dbReference type="Proteomes" id="UP000663823">
    <property type="component" value="Unassembled WGS sequence"/>
</dbReference>
<feature type="domain" description="Sulfotransferase" evidence="3">
    <location>
        <begin position="33"/>
        <end position="269"/>
    </location>
</feature>
<gene>
    <name evidence="6" type="ORF">FNK824_LOCUS14584</name>
    <name evidence="7" type="ORF">OTI717_LOCUS26812</name>
    <name evidence="4" type="ORF">RFH988_LOCUS29394</name>
    <name evidence="5" type="ORF">SEV965_LOCUS27147</name>
</gene>
<evidence type="ECO:0000313" key="5">
    <source>
        <dbReference type="EMBL" id="CAF1317809.1"/>
    </source>
</evidence>
<organism evidence="5 8">
    <name type="scientific">Rotaria sordida</name>
    <dbReference type="NCBI Taxonomy" id="392033"/>
    <lineage>
        <taxon>Eukaryota</taxon>
        <taxon>Metazoa</taxon>
        <taxon>Spiralia</taxon>
        <taxon>Gnathifera</taxon>
        <taxon>Rotifera</taxon>
        <taxon>Eurotatoria</taxon>
        <taxon>Bdelloidea</taxon>
        <taxon>Philodinida</taxon>
        <taxon>Philodinidae</taxon>
        <taxon>Rotaria</taxon>
    </lineage>
</organism>
<proteinExistence type="inferred from homology"/>
<dbReference type="Proteomes" id="UP000663889">
    <property type="component" value="Unassembled WGS sequence"/>
</dbReference>
<keyword evidence="2" id="KW-0808">Transferase</keyword>
<dbReference type="SUPFAM" id="SSF52540">
    <property type="entry name" value="P-loop containing nucleoside triphosphate hydrolases"/>
    <property type="match status" value="1"/>
</dbReference>
<dbReference type="EMBL" id="CAJNOO010002753">
    <property type="protein sequence ID" value="CAF1294667.1"/>
    <property type="molecule type" value="Genomic_DNA"/>
</dbReference>
<protein>
    <recommendedName>
        <fullName evidence="3">Sulfotransferase domain-containing protein</fullName>
    </recommendedName>
</protein>
<evidence type="ECO:0000256" key="1">
    <source>
        <dbReference type="ARBA" id="ARBA00005771"/>
    </source>
</evidence>
<dbReference type="AlphaFoldDB" id="A0A815EWI3"/>
<dbReference type="EMBL" id="CAJOBE010002026">
    <property type="protein sequence ID" value="CAF3793567.1"/>
    <property type="molecule type" value="Genomic_DNA"/>
</dbReference>
<dbReference type="Pfam" id="PF00685">
    <property type="entry name" value="Sulfotransfer_1"/>
    <property type="match status" value="1"/>
</dbReference>
<dbReference type="PANTHER" id="PTHR11783">
    <property type="entry name" value="SULFOTRANSFERASE SULT"/>
    <property type="match status" value="1"/>
</dbReference>
<comment type="similarity">
    <text evidence="1">Belongs to the sulfotransferase 1 family.</text>
</comment>
<evidence type="ECO:0000259" key="3">
    <source>
        <dbReference type="Pfam" id="PF00685"/>
    </source>
</evidence>
<dbReference type="Proteomes" id="UP000663882">
    <property type="component" value="Unassembled WGS sequence"/>
</dbReference>
<comment type="caution">
    <text evidence="5">The sequence shown here is derived from an EMBL/GenBank/DDBJ whole genome shotgun (WGS) entry which is preliminary data.</text>
</comment>
<evidence type="ECO:0000313" key="4">
    <source>
        <dbReference type="EMBL" id="CAF1294667.1"/>
    </source>
</evidence>
<dbReference type="OrthoDB" id="205623at2759"/>
<dbReference type="GO" id="GO:0008146">
    <property type="term" value="F:sulfotransferase activity"/>
    <property type="evidence" value="ECO:0007669"/>
    <property type="project" value="InterPro"/>
</dbReference>
<dbReference type="InterPro" id="IPR027417">
    <property type="entry name" value="P-loop_NTPase"/>
</dbReference>
<reference evidence="5" key="1">
    <citation type="submission" date="2021-02" db="EMBL/GenBank/DDBJ databases">
        <authorList>
            <person name="Nowell W R."/>
        </authorList>
    </citation>
    <scope>NUCLEOTIDE SEQUENCE</scope>
</reference>
<evidence type="ECO:0000313" key="6">
    <source>
        <dbReference type="EMBL" id="CAF3793567.1"/>
    </source>
</evidence>
<dbReference type="InterPro" id="IPR000863">
    <property type="entry name" value="Sulfotransferase_dom"/>
</dbReference>
<evidence type="ECO:0000313" key="8">
    <source>
        <dbReference type="Proteomes" id="UP000663889"/>
    </source>
</evidence>
<dbReference type="Proteomes" id="UP000663874">
    <property type="component" value="Unassembled WGS sequence"/>
</dbReference>
<sequence length="295" mass="34692">MTEKDILWPVKKFEVQNFWSDSTIWNDFQFRHDDIIIDTYSKSGTTWTQQIVSQLIFNRQENINISRISPWLDFRLNAESFGSKEKLLQTLENQTHRRCIKTHLPLDALVFSPKAKYIFVGRDGRDVACSLYNHLVNLICDGHVEPQSIQEIFQNRILSTSETSFFAHIRSWWNIRHLPNVLIVHFNQLKKDLPSEIKRIAKFLQIETEDLHCDTITEHCSFNYMKMNAGNFIENKYFIGGAKTFFYQGTNERWKNVLSDEECQSYEKRAIEELGKEGARWLATGELEDAKQADQ</sequence>
<dbReference type="EMBL" id="CAJOAX010005757">
    <property type="protein sequence ID" value="CAF3959266.1"/>
    <property type="molecule type" value="Genomic_DNA"/>
</dbReference>
<evidence type="ECO:0000256" key="2">
    <source>
        <dbReference type="ARBA" id="ARBA00022679"/>
    </source>
</evidence>
<name>A0A815EWI3_9BILA</name>
<accession>A0A815EWI3</accession>